<evidence type="ECO:0000313" key="3">
    <source>
        <dbReference type="Proteomes" id="UP000289738"/>
    </source>
</evidence>
<sequence>MEDCPTTVVDNVAGISDAFDWLSHMVDIGGYQSREGFRDNKWLQMHHLKREHKVVTRCRCPAEMRIKPRDSTEKWYVSRFVDNHNHDLPPTKFVDEYLPSHLKISDVDIAHMDSMRQIGISIPKIYKSIAA</sequence>
<keyword evidence="3" id="KW-1185">Reference proteome</keyword>
<feature type="domain" description="FAR1" evidence="1">
    <location>
        <begin position="33"/>
        <end position="88"/>
    </location>
</feature>
<dbReference type="PANTHER" id="PTHR46328:SF26">
    <property type="entry name" value="FAR1 DNA-BINDING DOMAIN PROTEIN"/>
    <property type="match status" value="1"/>
</dbReference>
<evidence type="ECO:0000313" key="2">
    <source>
        <dbReference type="EMBL" id="RYR38260.1"/>
    </source>
</evidence>
<dbReference type="Proteomes" id="UP000289738">
    <property type="component" value="Chromosome A09"/>
</dbReference>
<dbReference type="EMBL" id="SDMP01000009">
    <property type="protein sequence ID" value="RYR38260.1"/>
    <property type="molecule type" value="Genomic_DNA"/>
</dbReference>
<reference evidence="2 3" key="1">
    <citation type="submission" date="2019-01" db="EMBL/GenBank/DDBJ databases">
        <title>Sequencing of cultivated peanut Arachis hypogaea provides insights into genome evolution and oil improvement.</title>
        <authorList>
            <person name="Chen X."/>
        </authorList>
    </citation>
    <scope>NUCLEOTIDE SEQUENCE [LARGE SCALE GENOMIC DNA]</scope>
    <source>
        <strain evidence="3">cv. Fuhuasheng</strain>
        <tissue evidence="2">Leaves</tissue>
    </source>
</reference>
<evidence type="ECO:0000259" key="1">
    <source>
        <dbReference type="Pfam" id="PF03101"/>
    </source>
</evidence>
<organism evidence="2 3">
    <name type="scientific">Arachis hypogaea</name>
    <name type="common">Peanut</name>
    <dbReference type="NCBI Taxonomy" id="3818"/>
    <lineage>
        <taxon>Eukaryota</taxon>
        <taxon>Viridiplantae</taxon>
        <taxon>Streptophyta</taxon>
        <taxon>Embryophyta</taxon>
        <taxon>Tracheophyta</taxon>
        <taxon>Spermatophyta</taxon>
        <taxon>Magnoliopsida</taxon>
        <taxon>eudicotyledons</taxon>
        <taxon>Gunneridae</taxon>
        <taxon>Pentapetalae</taxon>
        <taxon>rosids</taxon>
        <taxon>fabids</taxon>
        <taxon>Fabales</taxon>
        <taxon>Fabaceae</taxon>
        <taxon>Papilionoideae</taxon>
        <taxon>50 kb inversion clade</taxon>
        <taxon>dalbergioids sensu lato</taxon>
        <taxon>Dalbergieae</taxon>
        <taxon>Pterocarpus clade</taxon>
        <taxon>Arachis</taxon>
    </lineage>
</organism>
<proteinExistence type="predicted"/>
<dbReference type="PANTHER" id="PTHR46328">
    <property type="entry name" value="FAR-RED IMPAIRED RESPONSIVE (FAR1) FAMILY PROTEIN-RELATED"/>
    <property type="match status" value="1"/>
</dbReference>
<dbReference type="InterPro" id="IPR004330">
    <property type="entry name" value="FAR1_DNA_bnd_dom"/>
</dbReference>
<dbReference type="AlphaFoldDB" id="A0A445BHW7"/>
<dbReference type="Pfam" id="PF03101">
    <property type="entry name" value="FAR1"/>
    <property type="match status" value="1"/>
</dbReference>
<comment type="caution">
    <text evidence="2">The sequence shown here is derived from an EMBL/GenBank/DDBJ whole genome shotgun (WGS) entry which is preliminary data.</text>
</comment>
<protein>
    <recommendedName>
        <fullName evidence="1">FAR1 domain-containing protein</fullName>
    </recommendedName>
</protein>
<name>A0A445BHW7_ARAHY</name>
<accession>A0A445BHW7</accession>
<gene>
    <name evidence="2" type="ORF">Ahy_A09g043240</name>
</gene>